<gene>
    <name evidence="1" type="ORF">TGEB3V08_LOCUS8716</name>
</gene>
<dbReference type="AlphaFoldDB" id="A0A7R9K4F6"/>
<name>A0A7R9K4F6_TIMGE</name>
<proteinExistence type="predicted"/>
<protein>
    <submittedName>
        <fullName evidence="1">Uncharacterized protein</fullName>
    </submittedName>
</protein>
<evidence type="ECO:0000313" key="1">
    <source>
        <dbReference type="EMBL" id="CAD7603319.1"/>
    </source>
</evidence>
<sequence>MMVATRAWLTGDRIADRHPWGWMDARICSDLSSQRGSCRHGISDDGLQQLHGNTGGSTLPSTSMYLLTVVDSSLNWSRGIQEVVRQSWGPSTPQHFNSCCRVSRSDFHFMSCRYCPSPPNMELWIKSRRAEAHSRHLEAIIIPSTRMKSVTRSHSLCSLLDADESRASCLARRLVYLTLRSLSASCSRELLARLLPLSLTVTR</sequence>
<organism evidence="1">
    <name type="scientific">Timema genevievae</name>
    <name type="common">Walking stick</name>
    <dbReference type="NCBI Taxonomy" id="629358"/>
    <lineage>
        <taxon>Eukaryota</taxon>
        <taxon>Metazoa</taxon>
        <taxon>Ecdysozoa</taxon>
        <taxon>Arthropoda</taxon>
        <taxon>Hexapoda</taxon>
        <taxon>Insecta</taxon>
        <taxon>Pterygota</taxon>
        <taxon>Neoptera</taxon>
        <taxon>Polyneoptera</taxon>
        <taxon>Phasmatodea</taxon>
        <taxon>Timematodea</taxon>
        <taxon>Timematoidea</taxon>
        <taxon>Timematidae</taxon>
        <taxon>Timema</taxon>
    </lineage>
</organism>
<accession>A0A7R9K4F6</accession>
<dbReference type="EMBL" id="OE843506">
    <property type="protein sequence ID" value="CAD7603319.1"/>
    <property type="molecule type" value="Genomic_DNA"/>
</dbReference>
<reference evidence="1" key="1">
    <citation type="submission" date="2020-11" db="EMBL/GenBank/DDBJ databases">
        <authorList>
            <person name="Tran Van P."/>
        </authorList>
    </citation>
    <scope>NUCLEOTIDE SEQUENCE</scope>
</reference>